<dbReference type="Proteomes" id="UP000694845">
    <property type="component" value="Unplaced"/>
</dbReference>
<proteinExistence type="predicted"/>
<dbReference type="PANTHER" id="PTHR13491:SF0">
    <property type="entry name" value="ZINC FINGER CCHC DOMAIN-CONTAINING PROTEIN 10"/>
    <property type="match status" value="1"/>
</dbReference>
<dbReference type="Pfam" id="PF13917">
    <property type="entry name" value="zf-CCHC_3"/>
    <property type="match status" value="1"/>
</dbReference>
<dbReference type="GO" id="GO:0008270">
    <property type="term" value="F:zinc ion binding"/>
    <property type="evidence" value="ECO:0007669"/>
    <property type="project" value="InterPro"/>
</dbReference>
<sequence length="163" mass="17790">MATHMALMKAKNNQNKENVRCQKCLEFGHWTYECSGKRKYVQRTSRMSHLNKKIKQAKEQAETQLVPKTDGKPAHAKSKKSKRRKASSSSSSSSSDEDSSEDSDSSDTDSDSSDSSSSDSSDASDSDSSDSSSTITSSSGSTSSSSTSDSDRGKKIPRKKRRR</sequence>
<feature type="compositionally biased region" description="Low complexity" evidence="1">
    <location>
        <begin position="129"/>
        <end position="148"/>
    </location>
</feature>
<dbReference type="InterPro" id="IPR036875">
    <property type="entry name" value="Znf_CCHC_sf"/>
</dbReference>
<keyword evidence="2" id="KW-1185">Reference proteome</keyword>
<organism evidence="2 3">
    <name type="scientific">Acanthaster planci</name>
    <name type="common">Crown-of-thorns starfish</name>
    <dbReference type="NCBI Taxonomy" id="133434"/>
    <lineage>
        <taxon>Eukaryota</taxon>
        <taxon>Metazoa</taxon>
        <taxon>Echinodermata</taxon>
        <taxon>Eleutherozoa</taxon>
        <taxon>Asterozoa</taxon>
        <taxon>Asteroidea</taxon>
        <taxon>Valvatacea</taxon>
        <taxon>Valvatida</taxon>
        <taxon>Acanthasteridae</taxon>
        <taxon>Acanthaster</taxon>
    </lineage>
</organism>
<dbReference type="OMA" id="SRTMQFK"/>
<dbReference type="OrthoDB" id="437973at2759"/>
<feature type="compositionally biased region" description="Basic residues" evidence="1">
    <location>
        <begin position="74"/>
        <end position="86"/>
    </location>
</feature>
<feature type="region of interest" description="Disordered" evidence="1">
    <location>
        <begin position="42"/>
        <end position="163"/>
    </location>
</feature>
<dbReference type="KEGG" id="aplc:110983828"/>
<reference evidence="3" key="1">
    <citation type="submission" date="2025-08" db="UniProtKB">
        <authorList>
            <consortium name="RefSeq"/>
        </authorList>
    </citation>
    <scope>IDENTIFICATION</scope>
</reference>
<dbReference type="SUPFAM" id="SSF57756">
    <property type="entry name" value="Retrovirus zinc finger-like domains"/>
    <property type="match status" value="1"/>
</dbReference>
<accession>A0A8B7Z2U9</accession>
<dbReference type="PANTHER" id="PTHR13491">
    <property type="entry name" value="ZCCHC10 PROTEIN"/>
    <property type="match status" value="1"/>
</dbReference>
<gene>
    <name evidence="3" type="primary">LOC110983828</name>
</gene>
<dbReference type="InterPro" id="IPR039715">
    <property type="entry name" value="ZCCHC10"/>
</dbReference>
<protein>
    <submittedName>
        <fullName evidence="3">Zinc finger CCHC domain-containing protein 10-like</fullName>
    </submittedName>
</protein>
<dbReference type="GeneID" id="110983828"/>
<dbReference type="AlphaFoldDB" id="A0A8B7Z2U9"/>
<name>A0A8B7Z2U9_ACAPL</name>
<feature type="compositionally biased region" description="Acidic residues" evidence="1">
    <location>
        <begin position="95"/>
        <end position="112"/>
    </location>
</feature>
<evidence type="ECO:0000313" key="2">
    <source>
        <dbReference type="Proteomes" id="UP000694845"/>
    </source>
</evidence>
<evidence type="ECO:0000256" key="1">
    <source>
        <dbReference type="SAM" id="MobiDB-lite"/>
    </source>
</evidence>
<evidence type="ECO:0000313" key="3">
    <source>
        <dbReference type="RefSeq" id="XP_022099100.1"/>
    </source>
</evidence>
<dbReference type="GO" id="GO:0003676">
    <property type="term" value="F:nucleic acid binding"/>
    <property type="evidence" value="ECO:0007669"/>
    <property type="project" value="InterPro"/>
</dbReference>
<dbReference type="RefSeq" id="XP_022099100.1">
    <property type="nucleotide sequence ID" value="XM_022243408.1"/>
</dbReference>